<gene>
    <name evidence="4" type="ORF">HGUI_01298</name>
</gene>
<evidence type="ECO:0000256" key="2">
    <source>
        <dbReference type="SAM" id="Coils"/>
    </source>
</evidence>
<protein>
    <recommendedName>
        <fullName evidence="1">Serine/threonine-protein phosphatase 2A 56 kDa regulatory subunit</fullName>
    </recommendedName>
</protein>
<evidence type="ECO:0000313" key="4">
    <source>
        <dbReference type="EMBL" id="SGZ39098.1"/>
    </source>
</evidence>
<dbReference type="GO" id="GO:0000776">
    <property type="term" value="C:kinetochore"/>
    <property type="evidence" value="ECO:0007669"/>
    <property type="project" value="EnsemblFungi"/>
</dbReference>
<dbReference type="GO" id="GO:2000786">
    <property type="term" value="P:positive regulation of autophagosome assembly"/>
    <property type="evidence" value="ECO:0007669"/>
    <property type="project" value="EnsemblFungi"/>
</dbReference>
<feature type="compositionally biased region" description="Polar residues" evidence="3">
    <location>
        <begin position="47"/>
        <end position="62"/>
    </location>
</feature>
<feature type="region of interest" description="Disordered" evidence="3">
    <location>
        <begin position="1"/>
        <end position="151"/>
    </location>
</feature>
<dbReference type="GO" id="GO:0003677">
    <property type="term" value="F:DNA binding"/>
    <property type="evidence" value="ECO:0007669"/>
    <property type="project" value="EnsemblFungi"/>
</dbReference>
<dbReference type="InterPro" id="IPR011989">
    <property type="entry name" value="ARM-like"/>
</dbReference>
<dbReference type="GO" id="GO:0032186">
    <property type="term" value="P:cellular bud neck septin ring organization"/>
    <property type="evidence" value="ECO:0007669"/>
    <property type="project" value="EnsemblFungi"/>
</dbReference>
<dbReference type="SUPFAM" id="SSF48371">
    <property type="entry name" value="ARM repeat"/>
    <property type="match status" value="1"/>
</dbReference>
<dbReference type="InterPro" id="IPR002554">
    <property type="entry name" value="PP2A_B56"/>
</dbReference>
<dbReference type="PANTHER" id="PTHR10257">
    <property type="entry name" value="SERINE/THREONINE PROTEIN PHOSPHATASE 2A PP2A REGULATORY SUBUNIT B"/>
    <property type="match status" value="1"/>
</dbReference>
<dbReference type="GO" id="GO:0019888">
    <property type="term" value="F:protein phosphatase regulator activity"/>
    <property type="evidence" value="ECO:0007669"/>
    <property type="project" value="UniProtKB-UniRule"/>
</dbReference>
<reference evidence="5" key="1">
    <citation type="submission" date="2016-11" db="EMBL/GenBank/DDBJ databases">
        <authorList>
            <person name="Guldener U."/>
        </authorList>
    </citation>
    <scope>NUCLEOTIDE SEQUENCE [LARGE SCALE GENOMIC DNA]</scope>
</reference>
<feature type="compositionally biased region" description="Polar residues" evidence="3">
    <location>
        <begin position="72"/>
        <end position="107"/>
    </location>
</feature>
<name>A0A1L0AY88_9ASCO</name>
<dbReference type="Gene3D" id="1.25.10.10">
    <property type="entry name" value="Leucine-rich Repeat Variant"/>
    <property type="match status" value="1"/>
</dbReference>
<dbReference type="OrthoDB" id="10264446at2759"/>
<dbReference type="GO" id="GO:0005935">
    <property type="term" value="C:cellular bud neck"/>
    <property type="evidence" value="ECO:0007669"/>
    <property type="project" value="EnsemblFungi"/>
</dbReference>
<dbReference type="GO" id="GO:0031107">
    <property type="term" value="P:septin ring disassembly"/>
    <property type="evidence" value="ECO:0007669"/>
    <property type="project" value="EnsemblFungi"/>
</dbReference>
<dbReference type="InterPro" id="IPR016024">
    <property type="entry name" value="ARM-type_fold"/>
</dbReference>
<keyword evidence="5" id="KW-1185">Reference proteome</keyword>
<dbReference type="GO" id="GO:0031134">
    <property type="term" value="P:sister chromatid biorientation"/>
    <property type="evidence" value="ECO:0007669"/>
    <property type="project" value="EnsemblFungi"/>
</dbReference>
<dbReference type="PANTHER" id="PTHR10257:SF3">
    <property type="entry name" value="SERINE_THREONINE-PROTEIN PHOSPHATASE 2A 56 KDA REGULATORY SUBUNIT GAMMA ISOFORM"/>
    <property type="match status" value="1"/>
</dbReference>
<evidence type="ECO:0000313" key="5">
    <source>
        <dbReference type="Proteomes" id="UP000183365"/>
    </source>
</evidence>
<comment type="similarity">
    <text evidence="1">Belongs to the phosphatase 2A regulatory subunit.</text>
</comment>
<dbReference type="EMBL" id="FQNF01000017">
    <property type="protein sequence ID" value="SGZ39098.1"/>
    <property type="molecule type" value="Genomic_DNA"/>
</dbReference>
<proteinExistence type="inferred from homology"/>
<evidence type="ECO:0000256" key="3">
    <source>
        <dbReference type="SAM" id="MobiDB-lite"/>
    </source>
</evidence>
<dbReference type="GO" id="GO:0000159">
    <property type="term" value="C:protein phosphatase type 2A complex"/>
    <property type="evidence" value="ECO:0007669"/>
    <property type="project" value="UniProtKB-UniRule"/>
</dbReference>
<accession>A0A1L0AY88</accession>
<dbReference type="VEuPathDB" id="FungiDB:HGUI_01298"/>
<feature type="compositionally biased region" description="Polar residues" evidence="3">
    <location>
        <begin position="30"/>
        <end position="40"/>
    </location>
</feature>
<dbReference type="Proteomes" id="UP000183365">
    <property type="component" value="Unassembled WGS sequence"/>
</dbReference>
<feature type="coiled-coil region" evidence="2">
    <location>
        <begin position="617"/>
        <end position="644"/>
    </location>
</feature>
<dbReference type="GO" id="GO:0006281">
    <property type="term" value="P:DNA repair"/>
    <property type="evidence" value="ECO:0007669"/>
    <property type="project" value="EnsemblFungi"/>
</dbReference>
<dbReference type="Pfam" id="PF01603">
    <property type="entry name" value="B56"/>
    <property type="match status" value="1"/>
</dbReference>
<dbReference type="GO" id="GO:0051754">
    <property type="term" value="P:meiotic sister chromatid cohesion, centromeric"/>
    <property type="evidence" value="ECO:0007669"/>
    <property type="project" value="EnsemblFungi"/>
</dbReference>
<dbReference type="GO" id="GO:0070199">
    <property type="term" value="P:establishment of protein localization to chromosome"/>
    <property type="evidence" value="ECO:0007669"/>
    <property type="project" value="EnsemblFungi"/>
</dbReference>
<dbReference type="PIRSF" id="PIRSF028043">
    <property type="entry name" value="PP2A_B56"/>
    <property type="match status" value="1"/>
</dbReference>
<sequence length="769" mass="89143">MMKGFKQKLIKKTGSSSSNNTSSGTSSTSLNNKDTGSSTSNKKHKQTATSSNVARKASTSKPRTSKEEMKTTGPNTKINTPSTPKLSSRSDVQNTPTDTDVSMSDTTPIKHERPTSASIDIPNTNGFDIPSNKSEKSHKNQGNEGFHNPQANIDAVFPQSSYPPIGVILDSNVKSPSRNLTMSSIKSNTSNTEVKFPKLPPFEEVIKNIWGGKEYRRLYPELCGHITSQSDVLESYNEWKSLDDDINDTIQDQRKLYNVPIKNKNIDTMTNTKPLVIQLFIDKLEQCKILYDFNEIEETELQKQKTLYLEQLIEFVVNYRMTYPDEIYYHVVDMFKTNLFRSIPPSSNPQGEVYDPDEDEPINEIAWPHMSLVYEFFLRFIESPDFNHTSAKPYVNQSFILRLLQLFDSEDVRERDSLKTTLHRIYGKFLSLRAFIRKNMANILLQMIYETEKFNGVAELLEILGSIINGFALPLKDEHKIFLIRVLIPLHKVRCLSLYHPQLAYCIVQFLEKEPLMTEEVVMGLLRYWPKINSTKEIMFLNEIEDIFEIMENSEFVKIQIPLCVQLTKCIQSYHFQVAERVLTFWNNEYFLNLIIENCDVVLPVLFPALYELTCQLEVDEMRNENAEDNMDVIEDENSGYDKRIHTMENINELLIKDQDPFMLVEQAIHSGSWNKAIHAMAFKALKIFLETNYQIYEQCQRMYLEHCKKNFMILKKEEKHLVNADDDKIIYPSKNKPLNGIQASIVLRNKMREDYWKKLNDIIQKNQK</sequence>
<feature type="compositionally biased region" description="Polar residues" evidence="3">
    <location>
        <begin position="115"/>
        <end position="126"/>
    </location>
</feature>
<dbReference type="GO" id="GO:0005634">
    <property type="term" value="C:nucleus"/>
    <property type="evidence" value="ECO:0007669"/>
    <property type="project" value="EnsemblFungi"/>
</dbReference>
<comment type="function">
    <text evidence="1">The B regulatory subunit might modulate substrate selectivity and catalytic activity, and also might direct the localization of the catalytic enzyme to a particular subcellular compartment.</text>
</comment>
<evidence type="ECO:0000256" key="1">
    <source>
        <dbReference type="PIRNR" id="PIRNR028043"/>
    </source>
</evidence>
<dbReference type="FunFam" id="1.25.10.10:FF:000331">
    <property type="entry name" value="Phosphoprotein phosphatase, putative"/>
    <property type="match status" value="1"/>
</dbReference>
<feature type="compositionally biased region" description="Low complexity" evidence="3">
    <location>
        <begin position="13"/>
        <end position="29"/>
    </location>
</feature>
<dbReference type="AlphaFoldDB" id="A0A1L0AY88"/>
<keyword evidence="2" id="KW-0175">Coiled coil</keyword>
<dbReference type="GO" id="GO:0031578">
    <property type="term" value="P:mitotic spindle orientation checkpoint signaling"/>
    <property type="evidence" value="ECO:0007669"/>
    <property type="project" value="EnsemblFungi"/>
</dbReference>
<feature type="compositionally biased region" description="Basic residues" evidence="3">
    <location>
        <begin position="1"/>
        <end position="11"/>
    </location>
</feature>
<dbReference type="GO" id="GO:0005816">
    <property type="term" value="C:spindle pole body"/>
    <property type="evidence" value="ECO:0007669"/>
    <property type="project" value="EnsemblFungi"/>
</dbReference>
<dbReference type="GO" id="GO:0008104">
    <property type="term" value="P:intracellular protein localization"/>
    <property type="evidence" value="ECO:0007669"/>
    <property type="project" value="EnsemblFungi"/>
</dbReference>
<organism evidence="4 5">
    <name type="scientific">Hanseniaspora guilliermondii</name>
    <dbReference type="NCBI Taxonomy" id="56406"/>
    <lineage>
        <taxon>Eukaryota</taxon>
        <taxon>Fungi</taxon>
        <taxon>Dikarya</taxon>
        <taxon>Ascomycota</taxon>
        <taxon>Saccharomycotina</taxon>
        <taxon>Saccharomycetes</taxon>
        <taxon>Saccharomycodales</taxon>
        <taxon>Saccharomycodaceae</taxon>
        <taxon>Hanseniaspora</taxon>
    </lineage>
</organism>